<sequence>MWTPTHFPAAMRSLNATTRAKAIELANQLIGQGYTDKNEIIQHSVSEARRWAREHAQRNERVFVSSHSQRTF</sequence>
<protein>
    <recommendedName>
        <fullName evidence="3">DUF2188 domain-containing protein</fullName>
    </recommendedName>
</protein>
<proteinExistence type="predicted"/>
<gene>
    <name evidence="1" type="ORF">CLV58_11985</name>
</gene>
<evidence type="ECO:0000313" key="2">
    <source>
        <dbReference type="Proteomes" id="UP000238375"/>
    </source>
</evidence>
<evidence type="ECO:0000313" key="1">
    <source>
        <dbReference type="EMBL" id="PRY33935.1"/>
    </source>
</evidence>
<accession>A0A2T0SKL0</accession>
<organism evidence="1 2">
    <name type="scientific">Spirosoma oryzae</name>
    <dbReference type="NCBI Taxonomy" id="1469603"/>
    <lineage>
        <taxon>Bacteria</taxon>
        <taxon>Pseudomonadati</taxon>
        <taxon>Bacteroidota</taxon>
        <taxon>Cytophagia</taxon>
        <taxon>Cytophagales</taxon>
        <taxon>Cytophagaceae</taxon>
        <taxon>Spirosoma</taxon>
    </lineage>
</organism>
<name>A0A2T0SKL0_9BACT</name>
<evidence type="ECO:0008006" key="3">
    <source>
        <dbReference type="Google" id="ProtNLM"/>
    </source>
</evidence>
<dbReference type="AlphaFoldDB" id="A0A2T0SKL0"/>
<keyword evidence="2" id="KW-1185">Reference proteome</keyword>
<reference evidence="1 2" key="1">
    <citation type="submission" date="2018-03" db="EMBL/GenBank/DDBJ databases">
        <title>Genomic Encyclopedia of Archaeal and Bacterial Type Strains, Phase II (KMG-II): from individual species to whole genera.</title>
        <authorList>
            <person name="Goeker M."/>
        </authorList>
    </citation>
    <scope>NUCLEOTIDE SEQUENCE [LARGE SCALE GENOMIC DNA]</scope>
    <source>
        <strain evidence="1 2">DSM 28354</strain>
    </source>
</reference>
<dbReference type="EMBL" id="PVTE01000019">
    <property type="protein sequence ID" value="PRY33935.1"/>
    <property type="molecule type" value="Genomic_DNA"/>
</dbReference>
<dbReference type="Proteomes" id="UP000238375">
    <property type="component" value="Unassembled WGS sequence"/>
</dbReference>
<comment type="caution">
    <text evidence="1">The sequence shown here is derived from an EMBL/GenBank/DDBJ whole genome shotgun (WGS) entry which is preliminary data.</text>
</comment>
<dbReference type="OrthoDB" id="8858565at2"/>